<feature type="region of interest" description="Disordered" evidence="1">
    <location>
        <begin position="80"/>
        <end position="109"/>
    </location>
</feature>
<comment type="caution">
    <text evidence="2">The sequence shown here is derived from an EMBL/GenBank/DDBJ whole genome shotgun (WGS) entry which is preliminary data.</text>
</comment>
<evidence type="ECO:0000313" key="2">
    <source>
        <dbReference type="EMBL" id="KAJ7776179.1"/>
    </source>
</evidence>
<name>A0AAD7K394_9AGAR</name>
<dbReference type="AlphaFoldDB" id="A0AAD7K394"/>
<protein>
    <submittedName>
        <fullName evidence="2">Uncharacterized protein</fullName>
    </submittedName>
</protein>
<sequence length="121" mass="13349">MPAANSGALTVVASSHLFIAAPSSPFFNSATDGKTTRNPRFFCARLQDTALVRCRFSSHRHSGLQRETYIHGGRLDARKRAEGTPCLQAPTSRDSRRSHDEAYDLHADTVTETELETGQRC</sequence>
<organism evidence="2 3">
    <name type="scientific">Mycena metata</name>
    <dbReference type="NCBI Taxonomy" id="1033252"/>
    <lineage>
        <taxon>Eukaryota</taxon>
        <taxon>Fungi</taxon>
        <taxon>Dikarya</taxon>
        <taxon>Basidiomycota</taxon>
        <taxon>Agaricomycotina</taxon>
        <taxon>Agaricomycetes</taxon>
        <taxon>Agaricomycetidae</taxon>
        <taxon>Agaricales</taxon>
        <taxon>Marasmiineae</taxon>
        <taxon>Mycenaceae</taxon>
        <taxon>Mycena</taxon>
    </lineage>
</organism>
<gene>
    <name evidence="2" type="ORF">B0H16DRAFT_1879584</name>
</gene>
<dbReference type="Proteomes" id="UP001215598">
    <property type="component" value="Unassembled WGS sequence"/>
</dbReference>
<evidence type="ECO:0000256" key="1">
    <source>
        <dbReference type="SAM" id="MobiDB-lite"/>
    </source>
</evidence>
<dbReference type="EMBL" id="JARKIB010000009">
    <property type="protein sequence ID" value="KAJ7776179.1"/>
    <property type="molecule type" value="Genomic_DNA"/>
</dbReference>
<proteinExistence type="predicted"/>
<keyword evidence="3" id="KW-1185">Reference proteome</keyword>
<feature type="compositionally biased region" description="Basic and acidic residues" evidence="1">
    <location>
        <begin position="93"/>
        <end position="109"/>
    </location>
</feature>
<reference evidence="2" key="1">
    <citation type="submission" date="2023-03" db="EMBL/GenBank/DDBJ databases">
        <title>Massive genome expansion in bonnet fungi (Mycena s.s.) driven by repeated elements and novel gene families across ecological guilds.</title>
        <authorList>
            <consortium name="Lawrence Berkeley National Laboratory"/>
            <person name="Harder C.B."/>
            <person name="Miyauchi S."/>
            <person name="Viragh M."/>
            <person name="Kuo A."/>
            <person name="Thoen E."/>
            <person name="Andreopoulos B."/>
            <person name="Lu D."/>
            <person name="Skrede I."/>
            <person name="Drula E."/>
            <person name="Henrissat B."/>
            <person name="Morin E."/>
            <person name="Kohler A."/>
            <person name="Barry K."/>
            <person name="LaButti K."/>
            <person name="Morin E."/>
            <person name="Salamov A."/>
            <person name="Lipzen A."/>
            <person name="Mereny Z."/>
            <person name="Hegedus B."/>
            <person name="Baldrian P."/>
            <person name="Stursova M."/>
            <person name="Weitz H."/>
            <person name="Taylor A."/>
            <person name="Grigoriev I.V."/>
            <person name="Nagy L.G."/>
            <person name="Martin F."/>
            <person name="Kauserud H."/>
        </authorList>
    </citation>
    <scope>NUCLEOTIDE SEQUENCE</scope>
    <source>
        <strain evidence="2">CBHHK182m</strain>
    </source>
</reference>
<accession>A0AAD7K394</accession>
<evidence type="ECO:0000313" key="3">
    <source>
        <dbReference type="Proteomes" id="UP001215598"/>
    </source>
</evidence>